<dbReference type="PANTHER" id="PTHR12726">
    <property type="entry name" value="CERAMIDE GLUCOSYLTRANSFERASE"/>
    <property type="match status" value="1"/>
</dbReference>
<keyword evidence="7 9" id="KW-1133">Transmembrane helix</keyword>
<dbReference type="EMBL" id="CP029803">
    <property type="protein sequence ID" value="AWT60123.1"/>
    <property type="molecule type" value="Genomic_DNA"/>
</dbReference>
<dbReference type="AlphaFoldDB" id="A0A2Z4AD39"/>
<dbReference type="InterPro" id="IPR029044">
    <property type="entry name" value="Nucleotide-diphossugar_trans"/>
</dbReference>
<evidence type="ECO:0000256" key="5">
    <source>
        <dbReference type="ARBA" id="ARBA00022679"/>
    </source>
</evidence>
<accession>A0A2Z4AD39</accession>
<keyword evidence="8 9" id="KW-0472">Membrane</keyword>
<evidence type="ECO:0000256" key="8">
    <source>
        <dbReference type="ARBA" id="ARBA00023136"/>
    </source>
</evidence>
<keyword evidence="6 9" id="KW-0812">Transmembrane</keyword>
<evidence type="ECO:0000313" key="11">
    <source>
        <dbReference type="Proteomes" id="UP000247465"/>
    </source>
</evidence>
<dbReference type="Gene3D" id="3.90.550.10">
    <property type="entry name" value="Spore Coat Polysaccharide Biosynthesis Protein SpsA, Chain A"/>
    <property type="match status" value="1"/>
</dbReference>
<protein>
    <recommendedName>
        <fullName evidence="12">Glycosyltransferase 2-like domain-containing protein</fullName>
    </recommendedName>
</protein>
<dbReference type="GO" id="GO:0008120">
    <property type="term" value="F:ceramide glucosyltransferase activity"/>
    <property type="evidence" value="ECO:0007669"/>
    <property type="project" value="TreeGrafter"/>
</dbReference>
<evidence type="ECO:0000313" key="10">
    <source>
        <dbReference type="EMBL" id="AWT60123.1"/>
    </source>
</evidence>
<feature type="transmembrane region" description="Helical" evidence="9">
    <location>
        <begin position="325"/>
        <end position="346"/>
    </location>
</feature>
<sequence length="425" mass="49093">MKLEWILYFLLVLWSLQGFYGWLNLWLYRTRMRIQDEELDQPLGSPPLPAILMAPMKGIRHNFEFYINGLLNQDYPDYHLVFTIESTNDPLYLRLRTRLGLTDEILLWSPYAGPPPDGSSVQVSPGLRKIQLIVVGLCYEGSQKVHNQLRALQELREEDRLIAASDADINPPQNMLSRLLKPLNQGTHVAATGYRWLIPLNRHFGMWTASVVNSSVATMGGPEWCNLMWGGAHALTREAHEEIGMTEKLKGAFNDDLQTAHHVRYKGNKIAYIRSLMLPSLEKYNWITMFEFGWRQYFHVRIYAPWAWWSTLIITALYISGSAAAWVSLITGDFKILLPIGIVFLFNQMRASERISLQKTLFPEKDLNRLKPTFILEKFGTFFYMTVHFLMVCRSRIGNKVIWSGVIYRVKGRQQATVVSRSDES</sequence>
<evidence type="ECO:0000256" key="6">
    <source>
        <dbReference type="ARBA" id="ARBA00022692"/>
    </source>
</evidence>
<keyword evidence="5" id="KW-0808">Transferase</keyword>
<evidence type="ECO:0000256" key="9">
    <source>
        <dbReference type="SAM" id="Phobius"/>
    </source>
</evidence>
<comment type="pathway">
    <text evidence="2">Lipid metabolism; sphingolipid metabolism.</text>
</comment>
<evidence type="ECO:0000256" key="2">
    <source>
        <dbReference type="ARBA" id="ARBA00004760"/>
    </source>
</evidence>
<keyword evidence="4" id="KW-0328">Glycosyltransferase</keyword>
<proteinExistence type="predicted"/>
<evidence type="ECO:0000256" key="7">
    <source>
        <dbReference type="ARBA" id="ARBA00022989"/>
    </source>
</evidence>
<dbReference type="PANTHER" id="PTHR12726:SF0">
    <property type="entry name" value="CERAMIDE GLUCOSYLTRANSFERASE"/>
    <property type="match status" value="1"/>
</dbReference>
<dbReference type="GO" id="GO:0006679">
    <property type="term" value="P:glucosylceramide biosynthetic process"/>
    <property type="evidence" value="ECO:0007669"/>
    <property type="project" value="TreeGrafter"/>
</dbReference>
<dbReference type="KEGG" id="mtar:DF168_01324"/>
<dbReference type="SUPFAM" id="SSF53448">
    <property type="entry name" value="Nucleotide-diphospho-sugar transferases"/>
    <property type="match status" value="1"/>
</dbReference>
<evidence type="ECO:0008006" key="12">
    <source>
        <dbReference type="Google" id="ProtNLM"/>
    </source>
</evidence>
<evidence type="ECO:0000256" key="1">
    <source>
        <dbReference type="ARBA" id="ARBA00004141"/>
    </source>
</evidence>
<reference evidence="10 11" key="1">
    <citation type="submission" date="2018-06" db="EMBL/GenBank/DDBJ databases">
        <title>Draft Genome Sequence of a Novel Marine Bacterium Related to the Verrucomicrobia.</title>
        <authorList>
            <person name="Vosseberg J."/>
            <person name="Martijn J."/>
            <person name="Ettema T.J.G."/>
        </authorList>
    </citation>
    <scope>NUCLEOTIDE SEQUENCE [LARGE SCALE GENOMIC DNA]</scope>
    <source>
        <strain evidence="10">TARA_B100001123</strain>
    </source>
</reference>
<comment type="subcellular location">
    <subcellularLocation>
        <location evidence="1">Membrane</location>
        <topology evidence="1">Multi-pass membrane protein</topology>
    </subcellularLocation>
</comment>
<organism evidence="10 11">
    <name type="scientific">Candidatus Moanibacter tarae</name>
    <dbReference type="NCBI Taxonomy" id="2200854"/>
    <lineage>
        <taxon>Bacteria</taxon>
        <taxon>Pseudomonadati</taxon>
        <taxon>Verrucomicrobiota</taxon>
        <taxon>Opitutia</taxon>
        <taxon>Puniceicoccales</taxon>
        <taxon>Puniceicoccales incertae sedis</taxon>
        <taxon>Candidatus Moanibacter</taxon>
    </lineage>
</organism>
<evidence type="ECO:0000256" key="4">
    <source>
        <dbReference type="ARBA" id="ARBA00022676"/>
    </source>
</evidence>
<evidence type="ECO:0000256" key="3">
    <source>
        <dbReference type="ARBA" id="ARBA00004991"/>
    </source>
</evidence>
<name>A0A2Z4AD39_9BACT</name>
<dbReference type="Pfam" id="PF13506">
    <property type="entry name" value="Glyco_transf_21"/>
    <property type="match status" value="1"/>
</dbReference>
<dbReference type="Proteomes" id="UP000247465">
    <property type="component" value="Chromosome"/>
</dbReference>
<feature type="transmembrane region" description="Helical" evidence="9">
    <location>
        <begin position="302"/>
        <end position="319"/>
    </location>
</feature>
<comment type="pathway">
    <text evidence="3">Sphingolipid metabolism.</text>
</comment>
<dbReference type="GO" id="GO:0016020">
    <property type="term" value="C:membrane"/>
    <property type="evidence" value="ECO:0007669"/>
    <property type="project" value="UniProtKB-SubCell"/>
</dbReference>
<feature type="transmembrane region" description="Helical" evidence="9">
    <location>
        <begin position="6"/>
        <end position="27"/>
    </location>
</feature>
<gene>
    <name evidence="10" type="ORF">DF168_01324</name>
</gene>
<dbReference type="InterPro" id="IPR025993">
    <property type="entry name" value="Ceramide_glucosylTrfase"/>
</dbReference>